<dbReference type="InterPro" id="IPR027896">
    <property type="entry name" value="UQCC3"/>
</dbReference>
<organism evidence="2 3">
    <name type="scientific">Drosophila virilis</name>
    <name type="common">Fruit fly</name>
    <dbReference type="NCBI Taxonomy" id="7244"/>
    <lineage>
        <taxon>Eukaryota</taxon>
        <taxon>Metazoa</taxon>
        <taxon>Ecdysozoa</taxon>
        <taxon>Arthropoda</taxon>
        <taxon>Hexapoda</taxon>
        <taxon>Insecta</taxon>
        <taxon>Pterygota</taxon>
        <taxon>Neoptera</taxon>
        <taxon>Endopterygota</taxon>
        <taxon>Diptera</taxon>
        <taxon>Brachycera</taxon>
        <taxon>Muscomorpha</taxon>
        <taxon>Ephydroidea</taxon>
        <taxon>Drosophilidae</taxon>
        <taxon>Drosophila</taxon>
    </lineage>
</organism>
<reference evidence="2 3" key="1">
    <citation type="journal article" date="2007" name="Nature">
        <title>Evolution of genes and genomes on the Drosophila phylogeny.</title>
        <authorList>
            <consortium name="Drosophila 12 Genomes Consortium"/>
            <person name="Clark A.G."/>
            <person name="Eisen M.B."/>
            <person name="Smith D.R."/>
            <person name="Bergman C.M."/>
            <person name="Oliver B."/>
            <person name="Markow T.A."/>
            <person name="Kaufman T.C."/>
            <person name="Kellis M."/>
            <person name="Gelbart W."/>
            <person name="Iyer V.N."/>
            <person name="Pollard D.A."/>
            <person name="Sackton T.B."/>
            <person name="Larracuente A.M."/>
            <person name="Singh N.D."/>
            <person name="Abad J.P."/>
            <person name="Abt D.N."/>
            <person name="Adryan B."/>
            <person name="Aguade M."/>
            <person name="Akashi H."/>
            <person name="Anderson W.W."/>
            <person name="Aquadro C.F."/>
            <person name="Ardell D.H."/>
            <person name="Arguello R."/>
            <person name="Artieri C.G."/>
            <person name="Barbash D.A."/>
            <person name="Barker D."/>
            <person name="Barsanti P."/>
            <person name="Batterham P."/>
            <person name="Batzoglou S."/>
            <person name="Begun D."/>
            <person name="Bhutkar A."/>
            <person name="Blanco E."/>
            <person name="Bosak S.A."/>
            <person name="Bradley R.K."/>
            <person name="Brand A.D."/>
            <person name="Brent M.R."/>
            <person name="Brooks A.N."/>
            <person name="Brown R.H."/>
            <person name="Butlin R.K."/>
            <person name="Caggese C."/>
            <person name="Calvi B.R."/>
            <person name="Bernardo de Carvalho A."/>
            <person name="Caspi A."/>
            <person name="Castrezana S."/>
            <person name="Celniker S.E."/>
            <person name="Chang J.L."/>
            <person name="Chapple C."/>
            <person name="Chatterji S."/>
            <person name="Chinwalla A."/>
            <person name="Civetta A."/>
            <person name="Clifton S.W."/>
            <person name="Comeron J.M."/>
            <person name="Costello J.C."/>
            <person name="Coyne J.A."/>
            <person name="Daub J."/>
            <person name="David R.G."/>
            <person name="Delcher A.L."/>
            <person name="Delehaunty K."/>
            <person name="Do C.B."/>
            <person name="Ebling H."/>
            <person name="Edwards K."/>
            <person name="Eickbush T."/>
            <person name="Evans J.D."/>
            <person name="Filipski A."/>
            <person name="Findeiss S."/>
            <person name="Freyhult E."/>
            <person name="Fulton L."/>
            <person name="Fulton R."/>
            <person name="Garcia A.C."/>
            <person name="Gardiner A."/>
            <person name="Garfield D.A."/>
            <person name="Garvin B.E."/>
            <person name="Gibson G."/>
            <person name="Gilbert D."/>
            <person name="Gnerre S."/>
            <person name="Godfrey J."/>
            <person name="Good R."/>
            <person name="Gotea V."/>
            <person name="Gravely B."/>
            <person name="Greenberg A.J."/>
            <person name="Griffiths-Jones S."/>
            <person name="Gross S."/>
            <person name="Guigo R."/>
            <person name="Gustafson E.A."/>
            <person name="Haerty W."/>
            <person name="Hahn M.W."/>
            <person name="Halligan D.L."/>
            <person name="Halpern A.L."/>
            <person name="Halter G.M."/>
            <person name="Han M.V."/>
            <person name="Heger A."/>
            <person name="Hillier L."/>
            <person name="Hinrichs A.S."/>
            <person name="Holmes I."/>
            <person name="Hoskins R.A."/>
            <person name="Hubisz M.J."/>
            <person name="Hultmark D."/>
            <person name="Huntley M.A."/>
            <person name="Jaffe D.B."/>
            <person name="Jagadeeshan S."/>
            <person name="Jeck W.R."/>
            <person name="Johnson J."/>
            <person name="Jones C.D."/>
            <person name="Jordan W.C."/>
            <person name="Karpen G.H."/>
            <person name="Kataoka E."/>
            <person name="Keightley P.D."/>
            <person name="Kheradpour P."/>
            <person name="Kirkness E.F."/>
            <person name="Koerich L.B."/>
            <person name="Kristiansen K."/>
            <person name="Kudrna D."/>
            <person name="Kulathinal R.J."/>
            <person name="Kumar S."/>
            <person name="Kwok R."/>
            <person name="Lander E."/>
            <person name="Langley C.H."/>
            <person name="Lapoint R."/>
            <person name="Lazzaro B.P."/>
            <person name="Lee S.J."/>
            <person name="Levesque L."/>
            <person name="Li R."/>
            <person name="Lin C.F."/>
            <person name="Lin M.F."/>
            <person name="Lindblad-Toh K."/>
            <person name="Llopart A."/>
            <person name="Long M."/>
            <person name="Low L."/>
            <person name="Lozovsky E."/>
            <person name="Lu J."/>
            <person name="Luo M."/>
            <person name="Machado C.A."/>
            <person name="Makalowski W."/>
            <person name="Marzo M."/>
            <person name="Matsuda M."/>
            <person name="Matzkin L."/>
            <person name="McAllister B."/>
            <person name="McBride C.S."/>
            <person name="McKernan B."/>
            <person name="McKernan K."/>
            <person name="Mendez-Lago M."/>
            <person name="Minx P."/>
            <person name="Mollenhauer M.U."/>
            <person name="Montooth K."/>
            <person name="Mount S.M."/>
            <person name="Mu X."/>
            <person name="Myers E."/>
            <person name="Negre B."/>
            <person name="Newfeld S."/>
            <person name="Nielsen R."/>
            <person name="Noor M.A."/>
            <person name="O'Grady P."/>
            <person name="Pachter L."/>
            <person name="Papaceit M."/>
            <person name="Parisi M.J."/>
            <person name="Parisi M."/>
            <person name="Parts L."/>
            <person name="Pedersen J.S."/>
            <person name="Pesole G."/>
            <person name="Phillippy A.M."/>
            <person name="Ponting C.P."/>
            <person name="Pop M."/>
            <person name="Porcelli D."/>
            <person name="Powell J.R."/>
            <person name="Prohaska S."/>
            <person name="Pruitt K."/>
            <person name="Puig M."/>
            <person name="Quesneville H."/>
            <person name="Ram K.R."/>
            <person name="Rand D."/>
            <person name="Rasmussen M.D."/>
            <person name="Reed L.K."/>
            <person name="Reenan R."/>
            <person name="Reily A."/>
            <person name="Remington K.A."/>
            <person name="Rieger T.T."/>
            <person name="Ritchie M.G."/>
            <person name="Robin C."/>
            <person name="Rogers Y.H."/>
            <person name="Rohde C."/>
            <person name="Rozas J."/>
            <person name="Rubenfield M.J."/>
            <person name="Ruiz A."/>
            <person name="Russo S."/>
            <person name="Salzberg S.L."/>
            <person name="Sanchez-Gracia A."/>
            <person name="Saranga D.J."/>
            <person name="Sato H."/>
            <person name="Schaeffer S.W."/>
            <person name="Schatz M.C."/>
            <person name="Schlenke T."/>
            <person name="Schwartz R."/>
            <person name="Segarra C."/>
            <person name="Singh R.S."/>
            <person name="Sirot L."/>
            <person name="Sirota M."/>
            <person name="Sisneros N.B."/>
            <person name="Smith C.D."/>
            <person name="Smith T.F."/>
            <person name="Spieth J."/>
            <person name="Stage D.E."/>
            <person name="Stark A."/>
            <person name="Stephan W."/>
            <person name="Strausberg R.L."/>
            <person name="Strempel S."/>
            <person name="Sturgill D."/>
            <person name="Sutton G."/>
            <person name="Sutton G.G."/>
            <person name="Tao W."/>
            <person name="Teichmann S."/>
            <person name="Tobari Y.N."/>
            <person name="Tomimura Y."/>
            <person name="Tsolas J.M."/>
            <person name="Valente V.L."/>
            <person name="Venter E."/>
            <person name="Venter J.C."/>
            <person name="Vicario S."/>
            <person name="Vieira F.G."/>
            <person name="Vilella A.J."/>
            <person name="Villasante A."/>
            <person name="Walenz B."/>
            <person name="Wang J."/>
            <person name="Wasserman M."/>
            <person name="Watts T."/>
            <person name="Wilson D."/>
            <person name="Wilson R.K."/>
            <person name="Wing R.A."/>
            <person name="Wolfner M.F."/>
            <person name="Wong A."/>
            <person name="Wong G.K."/>
            <person name="Wu C.I."/>
            <person name="Wu G."/>
            <person name="Yamamoto D."/>
            <person name="Yang H.P."/>
            <person name="Yang S.P."/>
            <person name="Yorke J.A."/>
            <person name="Yoshida K."/>
            <person name="Zdobnov E."/>
            <person name="Zhang P."/>
            <person name="Zhang Y."/>
            <person name="Zimin A.V."/>
            <person name="Baldwin J."/>
            <person name="Abdouelleil A."/>
            <person name="Abdulkadir J."/>
            <person name="Abebe A."/>
            <person name="Abera B."/>
            <person name="Abreu J."/>
            <person name="Acer S.C."/>
            <person name="Aftuck L."/>
            <person name="Alexander A."/>
            <person name="An P."/>
            <person name="Anderson E."/>
            <person name="Anderson S."/>
            <person name="Arachi H."/>
            <person name="Azer M."/>
            <person name="Bachantsang P."/>
            <person name="Barry A."/>
            <person name="Bayul T."/>
            <person name="Berlin A."/>
            <person name="Bessette D."/>
            <person name="Bloom T."/>
            <person name="Blye J."/>
            <person name="Boguslavskiy L."/>
            <person name="Bonnet C."/>
            <person name="Boukhgalter B."/>
            <person name="Bourzgui I."/>
            <person name="Brown A."/>
            <person name="Cahill P."/>
            <person name="Channer S."/>
            <person name="Cheshatsang Y."/>
            <person name="Chuda L."/>
            <person name="Citroen M."/>
            <person name="Collymore A."/>
            <person name="Cooke P."/>
            <person name="Costello M."/>
            <person name="D'Aco K."/>
            <person name="Daza R."/>
            <person name="De Haan G."/>
            <person name="DeGray S."/>
            <person name="DeMaso C."/>
            <person name="Dhargay N."/>
            <person name="Dooley K."/>
            <person name="Dooley E."/>
            <person name="Doricent M."/>
            <person name="Dorje P."/>
            <person name="Dorjee K."/>
            <person name="Dupes A."/>
            <person name="Elong R."/>
            <person name="Falk J."/>
            <person name="Farina A."/>
            <person name="Faro S."/>
            <person name="Ferguson D."/>
            <person name="Fisher S."/>
            <person name="Foley C.D."/>
            <person name="Franke A."/>
            <person name="Friedrich D."/>
            <person name="Gadbois L."/>
            <person name="Gearin G."/>
            <person name="Gearin C.R."/>
            <person name="Giannoukos G."/>
            <person name="Goode T."/>
            <person name="Graham J."/>
            <person name="Grandbois E."/>
            <person name="Grewal S."/>
            <person name="Gyaltsen K."/>
            <person name="Hafez N."/>
            <person name="Hagos B."/>
            <person name="Hall J."/>
            <person name="Henson C."/>
            <person name="Hollinger A."/>
            <person name="Honan T."/>
            <person name="Huard M.D."/>
            <person name="Hughes L."/>
            <person name="Hurhula B."/>
            <person name="Husby M.E."/>
            <person name="Kamat A."/>
            <person name="Kanga B."/>
            <person name="Kashin S."/>
            <person name="Khazanovich D."/>
            <person name="Kisner P."/>
            <person name="Lance K."/>
            <person name="Lara M."/>
            <person name="Lee W."/>
            <person name="Lennon N."/>
            <person name="Letendre F."/>
            <person name="LeVine R."/>
            <person name="Lipovsky A."/>
            <person name="Liu X."/>
            <person name="Liu J."/>
            <person name="Liu S."/>
            <person name="Lokyitsang T."/>
            <person name="Lokyitsang Y."/>
            <person name="Lubonja R."/>
            <person name="Lui A."/>
            <person name="MacDonald P."/>
            <person name="Magnisalis V."/>
            <person name="Maru K."/>
            <person name="Matthews C."/>
            <person name="McCusker W."/>
            <person name="McDonough S."/>
            <person name="Mehta T."/>
            <person name="Meldrim J."/>
            <person name="Meneus L."/>
            <person name="Mihai O."/>
            <person name="Mihalev A."/>
            <person name="Mihova T."/>
            <person name="Mittelman R."/>
            <person name="Mlenga V."/>
            <person name="Montmayeur A."/>
            <person name="Mulrain L."/>
            <person name="Navidi A."/>
            <person name="Naylor J."/>
            <person name="Negash T."/>
            <person name="Nguyen T."/>
            <person name="Nguyen N."/>
            <person name="Nicol R."/>
            <person name="Norbu C."/>
            <person name="Norbu N."/>
            <person name="Novod N."/>
            <person name="O'Neill B."/>
            <person name="Osman S."/>
            <person name="Markiewicz E."/>
            <person name="Oyono O.L."/>
            <person name="Patti C."/>
            <person name="Phunkhang P."/>
            <person name="Pierre F."/>
            <person name="Priest M."/>
            <person name="Raghuraman S."/>
            <person name="Rege F."/>
            <person name="Reyes R."/>
            <person name="Rise C."/>
            <person name="Rogov P."/>
            <person name="Ross K."/>
            <person name="Ryan E."/>
            <person name="Settipalli S."/>
            <person name="Shea T."/>
            <person name="Sherpa N."/>
            <person name="Shi L."/>
            <person name="Shih D."/>
            <person name="Sparrow T."/>
            <person name="Spaulding J."/>
            <person name="Stalker J."/>
            <person name="Stange-Thomann N."/>
            <person name="Stavropoulos S."/>
            <person name="Stone C."/>
            <person name="Strader C."/>
            <person name="Tesfaye S."/>
            <person name="Thomson T."/>
            <person name="Thoulutsang Y."/>
            <person name="Thoulutsang D."/>
            <person name="Topham K."/>
            <person name="Topping I."/>
            <person name="Tsamla T."/>
            <person name="Vassiliev H."/>
            <person name="Vo A."/>
            <person name="Wangchuk T."/>
            <person name="Wangdi T."/>
            <person name="Weiand M."/>
            <person name="Wilkinson J."/>
            <person name="Wilson A."/>
            <person name="Yadav S."/>
            <person name="Young G."/>
            <person name="Yu Q."/>
            <person name="Zembek L."/>
            <person name="Zhong D."/>
            <person name="Zimmer A."/>
            <person name="Zwirko Z."/>
            <person name="Jaffe D.B."/>
            <person name="Alvarez P."/>
            <person name="Brockman W."/>
            <person name="Butler J."/>
            <person name="Chin C."/>
            <person name="Gnerre S."/>
            <person name="Grabherr M."/>
            <person name="Kleber M."/>
            <person name="Mauceli E."/>
            <person name="MacCallum I."/>
        </authorList>
    </citation>
    <scope>NUCLEOTIDE SEQUENCE [LARGE SCALE GENOMIC DNA]</scope>
    <source>
        <strain evidence="3">Tucson 15010-1051.87</strain>
    </source>
</reference>
<name>B4LTT2_DROVI</name>
<keyword evidence="1" id="KW-1133">Transmembrane helix</keyword>
<keyword evidence="1" id="KW-0812">Transmembrane</keyword>
<dbReference type="EMBL" id="CH940649">
    <property type="protein sequence ID" value="EDW63983.1"/>
    <property type="molecule type" value="Genomic_DNA"/>
</dbReference>
<feature type="transmembrane region" description="Helical" evidence="1">
    <location>
        <begin position="6"/>
        <end position="26"/>
    </location>
</feature>
<dbReference type="InParanoid" id="B4LTT2"/>
<evidence type="ECO:0000313" key="3">
    <source>
        <dbReference type="Proteomes" id="UP000008792"/>
    </source>
</evidence>
<keyword evidence="3" id="KW-1185">Reference proteome</keyword>
<dbReference type="GO" id="GO:0034551">
    <property type="term" value="P:mitochondrial respiratory chain complex III assembly"/>
    <property type="evidence" value="ECO:0007669"/>
    <property type="project" value="InterPro"/>
</dbReference>
<dbReference type="PhylomeDB" id="B4LTT2"/>
<gene>
    <name evidence="2" type="primary">Dvir\GJ17209</name>
    <name evidence="2" type="ORF">Dvir_GJ17209</name>
</gene>
<accession>B4LTT2</accession>
<dbReference type="HOGENOM" id="CLU_2560757_0_0_1"/>
<dbReference type="Pfam" id="PF15141">
    <property type="entry name" value="UQCC3"/>
    <property type="match status" value="1"/>
</dbReference>
<evidence type="ECO:0000313" key="2">
    <source>
        <dbReference type="EMBL" id="EDW63983.1"/>
    </source>
</evidence>
<dbReference type="STRING" id="7244.B4LTT2"/>
<dbReference type="AlphaFoldDB" id="B4LTT2"/>
<dbReference type="OrthoDB" id="6774808at2759"/>
<dbReference type="OMA" id="MVLTEPN"/>
<dbReference type="Proteomes" id="UP000008792">
    <property type="component" value="Unassembled WGS sequence"/>
</dbReference>
<dbReference type="eggNOG" id="ENOG502TCVP">
    <property type="taxonomic scope" value="Eukaryota"/>
</dbReference>
<keyword evidence="1" id="KW-0472">Membrane</keyword>
<protein>
    <submittedName>
        <fullName evidence="2">Uncharacterized protein</fullName>
    </submittedName>
</protein>
<proteinExistence type="predicted"/>
<evidence type="ECO:0000256" key="1">
    <source>
        <dbReference type="SAM" id="Phobius"/>
    </source>
</evidence>
<dbReference type="KEGG" id="dvi:6628456"/>
<dbReference type="GO" id="GO:0005739">
    <property type="term" value="C:mitochondrion"/>
    <property type="evidence" value="ECO:0007669"/>
    <property type="project" value="GOC"/>
</dbReference>
<sequence>MASNPYVKSVLWLVGFGGIGYGLMLLTEPSAEKIERIKASGSPGQYNADDKKKALFMQKLQEAATSSTPIYRQAANTDKKDN</sequence>